<dbReference type="Proteomes" id="UP000561438">
    <property type="component" value="Unassembled WGS sequence"/>
</dbReference>
<feature type="transmembrane region" description="Helical" evidence="9">
    <location>
        <begin position="298"/>
        <end position="318"/>
    </location>
</feature>
<dbReference type="PANTHER" id="PTHR32507:SF8">
    <property type="entry name" value="CNH1P"/>
    <property type="match status" value="1"/>
</dbReference>
<feature type="transmembrane region" description="Helical" evidence="9">
    <location>
        <begin position="254"/>
        <end position="278"/>
    </location>
</feature>
<feature type="domain" description="Cation/H+ exchanger transmembrane" evidence="10">
    <location>
        <begin position="43"/>
        <end position="410"/>
    </location>
</feature>
<evidence type="ECO:0000313" key="11">
    <source>
        <dbReference type="EMBL" id="NVD45701.1"/>
    </source>
</evidence>
<feature type="transmembrane region" description="Helical" evidence="9">
    <location>
        <begin position="324"/>
        <end position="345"/>
    </location>
</feature>
<evidence type="ECO:0000256" key="5">
    <source>
        <dbReference type="ARBA" id="ARBA00022692"/>
    </source>
</evidence>
<feature type="transmembrane region" description="Helical" evidence="9">
    <location>
        <begin position="213"/>
        <end position="234"/>
    </location>
</feature>
<sequence length="429" mass="45865">MAAGSKAMFGFEPYHILLAAVGVAIIAAYWLPRFLSGREPAASALLVLLGMATFAFVPGLPPALSPLTSPRIWEFFAELCVIIGLFGTGLRIDRVLDREQWRPTLRLLLIAMPLTIAALTLFGWFAAGMTLAGGLLLGAILSPTDPVLAGDVQVGPPLEGGEHPVRYALTTEAGLNDGLAFPFVHLGILVAAAGGISAGLIGHWLWLDVAYRIAVGAGCGFGIGWLAGMIMFDWPGDNPLSQTRSGVIAFASVLATYGLTEVLEGYGFIAVFVAGLVLRREETEDRFHRQLHDFSESLEHTLTAILLVALGAALPGLWPYLDWSHALIGLALIFLIRPLLAWGSLHKTGLSKRERIVTAFYGVRGIGSVYYLAYASHHIELVNEETLWATVAFTIVVSTVVHGLTAGIAVEQATQDPEARPDPAAPQKS</sequence>
<dbReference type="EMBL" id="JABWGV010000004">
    <property type="protein sequence ID" value="NVD45701.1"/>
    <property type="molecule type" value="Genomic_DNA"/>
</dbReference>
<keyword evidence="12" id="KW-1185">Reference proteome</keyword>
<organism evidence="11 12">
    <name type="scientific">Qipengyuania atrilutea</name>
    <dbReference type="NCBI Taxonomy" id="2744473"/>
    <lineage>
        <taxon>Bacteria</taxon>
        <taxon>Pseudomonadati</taxon>
        <taxon>Pseudomonadota</taxon>
        <taxon>Alphaproteobacteria</taxon>
        <taxon>Sphingomonadales</taxon>
        <taxon>Erythrobacteraceae</taxon>
        <taxon>Qipengyuania</taxon>
    </lineage>
</organism>
<protein>
    <submittedName>
        <fullName evidence="11">Sodium:proton antiporter</fullName>
    </submittedName>
</protein>
<keyword evidence="5 9" id="KW-0812">Transmembrane</keyword>
<feature type="transmembrane region" description="Helical" evidence="9">
    <location>
        <begin position="43"/>
        <end position="60"/>
    </location>
</feature>
<evidence type="ECO:0000256" key="7">
    <source>
        <dbReference type="ARBA" id="ARBA00023065"/>
    </source>
</evidence>
<dbReference type="GO" id="GO:1902600">
    <property type="term" value="P:proton transmembrane transport"/>
    <property type="evidence" value="ECO:0007669"/>
    <property type="project" value="InterPro"/>
</dbReference>
<feature type="transmembrane region" description="Helical" evidence="9">
    <location>
        <begin position="183"/>
        <end position="206"/>
    </location>
</feature>
<keyword evidence="4" id="KW-1003">Cell membrane</keyword>
<evidence type="ECO:0000256" key="6">
    <source>
        <dbReference type="ARBA" id="ARBA00022989"/>
    </source>
</evidence>
<keyword evidence="2" id="KW-0813">Transport</keyword>
<evidence type="ECO:0000256" key="4">
    <source>
        <dbReference type="ARBA" id="ARBA00022475"/>
    </source>
</evidence>
<dbReference type="InterPro" id="IPR006153">
    <property type="entry name" value="Cation/H_exchanger_TM"/>
</dbReference>
<comment type="subcellular location">
    <subcellularLocation>
        <location evidence="1">Cell membrane</location>
        <topology evidence="1">Multi-pass membrane protein</topology>
    </subcellularLocation>
</comment>
<evidence type="ECO:0000259" key="10">
    <source>
        <dbReference type="Pfam" id="PF00999"/>
    </source>
</evidence>
<evidence type="ECO:0000256" key="3">
    <source>
        <dbReference type="ARBA" id="ARBA00022449"/>
    </source>
</evidence>
<accession>A0A850H186</accession>
<dbReference type="GO" id="GO:0005886">
    <property type="term" value="C:plasma membrane"/>
    <property type="evidence" value="ECO:0007669"/>
    <property type="project" value="UniProtKB-SubCell"/>
</dbReference>
<keyword evidence="8 9" id="KW-0472">Membrane</keyword>
<keyword evidence="7" id="KW-0406">Ion transport</keyword>
<feature type="transmembrane region" description="Helical" evidence="9">
    <location>
        <begin position="387"/>
        <end position="410"/>
    </location>
</feature>
<name>A0A850H186_9SPHN</name>
<feature type="transmembrane region" description="Helical" evidence="9">
    <location>
        <begin position="72"/>
        <end position="92"/>
    </location>
</feature>
<dbReference type="Gene3D" id="1.20.1530.20">
    <property type="match status" value="1"/>
</dbReference>
<evidence type="ECO:0000256" key="2">
    <source>
        <dbReference type="ARBA" id="ARBA00022448"/>
    </source>
</evidence>
<gene>
    <name evidence="11" type="ORF">HUV48_11845</name>
</gene>
<evidence type="ECO:0000256" key="9">
    <source>
        <dbReference type="SAM" id="Phobius"/>
    </source>
</evidence>
<feature type="transmembrane region" description="Helical" evidence="9">
    <location>
        <begin position="357"/>
        <end position="375"/>
    </location>
</feature>
<reference evidence="11 12" key="1">
    <citation type="submission" date="2020-06" db="EMBL/GenBank/DDBJ databases">
        <title>Altererythrobacter sp. HHU K3-1.</title>
        <authorList>
            <person name="Zhang D."/>
            <person name="Xue H."/>
        </authorList>
    </citation>
    <scope>NUCLEOTIDE SEQUENCE [LARGE SCALE GENOMIC DNA]</scope>
    <source>
        <strain evidence="11 12">HHU K3-1</strain>
    </source>
</reference>
<keyword evidence="3" id="KW-0050">Antiport</keyword>
<dbReference type="PANTHER" id="PTHR32507">
    <property type="entry name" value="NA(+)/H(+) ANTIPORTER 1"/>
    <property type="match status" value="1"/>
</dbReference>
<dbReference type="AlphaFoldDB" id="A0A850H186"/>
<comment type="caution">
    <text evidence="11">The sequence shown here is derived from an EMBL/GenBank/DDBJ whole genome shotgun (WGS) entry which is preliminary data.</text>
</comment>
<dbReference type="InterPro" id="IPR038770">
    <property type="entry name" value="Na+/solute_symporter_sf"/>
</dbReference>
<proteinExistence type="predicted"/>
<evidence type="ECO:0000256" key="1">
    <source>
        <dbReference type="ARBA" id="ARBA00004651"/>
    </source>
</evidence>
<feature type="transmembrane region" description="Helical" evidence="9">
    <location>
        <begin position="104"/>
        <end position="127"/>
    </location>
</feature>
<evidence type="ECO:0000256" key="8">
    <source>
        <dbReference type="ARBA" id="ARBA00023136"/>
    </source>
</evidence>
<evidence type="ECO:0000313" key="12">
    <source>
        <dbReference type="Proteomes" id="UP000561438"/>
    </source>
</evidence>
<keyword evidence="6 9" id="KW-1133">Transmembrane helix</keyword>
<dbReference type="GO" id="GO:0015297">
    <property type="term" value="F:antiporter activity"/>
    <property type="evidence" value="ECO:0007669"/>
    <property type="project" value="UniProtKB-KW"/>
</dbReference>
<feature type="transmembrane region" description="Helical" evidence="9">
    <location>
        <begin position="14"/>
        <end position="31"/>
    </location>
</feature>
<dbReference type="Pfam" id="PF00999">
    <property type="entry name" value="Na_H_Exchanger"/>
    <property type="match status" value="1"/>
</dbReference>